<protein>
    <submittedName>
        <fullName evidence="3">CEP97 protein</fullName>
    </submittedName>
</protein>
<evidence type="ECO:0000256" key="2">
    <source>
        <dbReference type="ARBA" id="ARBA00022737"/>
    </source>
</evidence>
<keyword evidence="1" id="KW-0433">Leucine-rich repeat</keyword>
<sequence>LQLSVANNRLVRMMGVAKLTKLRVLNLPHNSIGYVEGLKDLVHLEWLNLSGNNLKAIEQINSCLSLQHLDLSDNNIAQLGDLSKLTSLKVAAIFSLVLLHSLFELLKAFSKICSLHILHVCVNFSVSVKTLLINSFTHVFSVLKDYTQQRLHSSNQRRVRGLCHALIVNIFPLPNSLKAEWLYSQGKGRSYRPGQHVQLVQYLATVCPLISTYGLQTEEDAKLEKILSKQR</sequence>
<evidence type="ECO:0000313" key="3">
    <source>
        <dbReference type="EMBL" id="NXT28616.1"/>
    </source>
</evidence>
<evidence type="ECO:0000256" key="1">
    <source>
        <dbReference type="ARBA" id="ARBA00022614"/>
    </source>
</evidence>
<dbReference type="GO" id="GO:0005813">
    <property type="term" value="C:centrosome"/>
    <property type="evidence" value="ECO:0007669"/>
    <property type="project" value="TreeGrafter"/>
</dbReference>
<name>A0A7L3BC40_9AVES</name>
<keyword evidence="2" id="KW-0677">Repeat</keyword>
<reference evidence="3 4" key="1">
    <citation type="submission" date="2019-09" db="EMBL/GenBank/DDBJ databases">
        <title>Bird 10,000 Genomes (B10K) Project - Family phase.</title>
        <authorList>
            <person name="Zhang G."/>
        </authorList>
    </citation>
    <scope>NUCLEOTIDE SEQUENCE [LARGE SCALE GENOMIC DNA]</scope>
    <source>
        <strain evidence="3">B10K-DU-003-42</strain>
        <tissue evidence="3">Mixed tissue sample</tissue>
    </source>
</reference>
<feature type="non-terminal residue" evidence="3">
    <location>
        <position position="231"/>
    </location>
</feature>
<dbReference type="SUPFAM" id="SSF52058">
    <property type="entry name" value="L domain-like"/>
    <property type="match status" value="1"/>
</dbReference>
<keyword evidence="4" id="KW-1185">Reference proteome</keyword>
<feature type="non-terminal residue" evidence="3">
    <location>
        <position position="1"/>
    </location>
</feature>
<dbReference type="InterPro" id="IPR032675">
    <property type="entry name" value="LRR_dom_sf"/>
</dbReference>
<gene>
    <name evidence="3" type="primary">Cep97</name>
    <name evidence="3" type="ORF">SYRPAR_R03273</name>
</gene>
<dbReference type="Pfam" id="PF00560">
    <property type="entry name" value="LRR_1"/>
    <property type="match status" value="1"/>
</dbReference>
<dbReference type="InterPro" id="IPR001611">
    <property type="entry name" value="Leu-rich_rpt"/>
</dbReference>
<dbReference type="PANTHER" id="PTHR45973">
    <property type="entry name" value="PROTEIN PHOSPHATASE 1 REGULATORY SUBUNIT SDS22-RELATED"/>
    <property type="match status" value="1"/>
</dbReference>
<dbReference type="Pfam" id="PF13855">
    <property type="entry name" value="LRR_8"/>
    <property type="match status" value="1"/>
</dbReference>
<evidence type="ECO:0000313" key="4">
    <source>
        <dbReference type="Proteomes" id="UP000536260"/>
    </source>
</evidence>
<dbReference type="AlphaFoldDB" id="A0A7L3BC40"/>
<dbReference type="PROSITE" id="PS51450">
    <property type="entry name" value="LRR"/>
    <property type="match status" value="3"/>
</dbReference>
<dbReference type="InterPro" id="IPR050576">
    <property type="entry name" value="Cilia_flagella_integrity"/>
</dbReference>
<organism evidence="3 4">
    <name type="scientific">Syrrhaptes paradoxus</name>
    <name type="common">Pallas's sandgrouse</name>
    <dbReference type="NCBI Taxonomy" id="302527"/>
    <lineage>
        <taxon>Eukaryota</taxon>
        <taxon>Metazoa</taxon>
        <taxon>Chordata</taxon>
        <taxon>Craniata</taxon>
        <taxon>Vertebrata</taxon>
        <taxon>Euteleostomi</taxon>
        <taxon>Archelosauria</taxon>
        <taxon>Archosauria</taxon>
        <taxon>Dinosauria</taxon>
        <taxon>Saurischia</taxon>
        <taxon>Theropoda</taxon>
        <taxon>Coelurosauria</taxon>
        <taxon>Aves</taxon>
        <taxon>Neognathae</taxon>
        <taxon>Neoaves</taxon>
        <taxon>Columbimorphae</taxon>
        <taxon>Pterocliformes</taxon>
        <taxon>Pteroclidae</taxon>
        <taxon>Syrrhaptes</taxon>
    </lineage>
</organism>
<dbReference type="Gene3D" id="3.80.10.10">
    <property type="entry name" value="Ribonuclease Inhibitor"/>
    <property type="match status" value="1"/>
</dbReference>
<accession>A0A7L3BC40</accession>
<dbReference type="Proteomes" id="UP000536260">
    <property type="component" value="Unassembled WGS sequence"/>
</dbReference>
<dbReference type="EMBL" id="VZTO01024474">
    <property type="protein sequence ID" value="NXT28616.1"/>
    <property type="molecule type" value="Genomic_DNA"/>
</dbReference>
<comment type="caution">
    <text evidence="3">The sequence shown here is derived from an EMBL/GenBank/DDBJ whole genome shotgun (WGS) entry which is preliminary data.</text>
</comment>
<proteinExistence type="predicted"/>
<dbReference type="PANTHER" id="PTHR45973:SF2">
    <property type="entry name" value="CENTROSOMAL PROTEIN OF 97 KDA"/>
    <property type="match status" value="1"/>
</dbReference>
<dbReference type="GO" id="GO:1902018">
    <property type="term" value="P:negative regulation of cilium assembly"/>
    <property type="evidence" value="ECO:0007669"/>
    <property type="project" value="TreeGrafter"/>
</dbReference>
<dbReference type="SMART" id="SM00365">
    <property type="entry name" value="LRR_SD22"/>
    <property type="match status" value="3"/>
</dbReference>